<evidence type="ECO:0000313" key="2">
    <source>
        <dbReference type="EMBL" id="AKZ61271.1"/>
    </source>
</evidence>
<dbReference type="EMBL" id="CP011409">
    <property type="protein sequence ID" value="AKZ61271.1"/>
    <property type="molecule type" value="Genomic_DNA"/>
</dbReference>
<dbReference type="RefSeq" id="WP_016836213.1">
    <property type="nucleotide sequence ID" value="NZ_CP011409.1"/>
</dbReference>
<gene>
    <name evidence="2" type="ORF">F506_00060</name>
</gene>
<proteinExistence type="predicted"/>
<name>A0ABM5UVM7_9BURK</name>
<evidence type="ECO:0000256" key="1">
    <source>
        <dbReference type="SAM" id="MobiDB-lite"/>
    </source>
</evidence>
<feature type="compositionally biased region" description="Basic and acidic residues" evidence="1">
    <location>
        <begin position="33"/>
        <end position="58"/>
    </location>
</feature>
<protein>
    <submittedName>
        <fullName evidence="2">Uncharacterized protein</fullName>
    </submittedName>
</protein>
<sequence>MSDRPVLHRPQAPQSSGTADAPVNPDREYEDSTESKLDHSKPPHHDKTAADKKHKDEPQMSVGK</sequence>
<reference evidence="3" key="1">
    <citation type="journal article" date="2015" name="Genome Announc.">
        <title>Complete Genome Sequence of Herbaspirillum hiltneri N3 (DSM 17495), Isolated from Surface-Sterilized Wheat Roots.</title>
        <authorList>
            <person name="Guizelini D."/>
            <person name="Saizaki P.M."/>
            <person name="Coimbra N.A."/>
            <person name="Weiss V.A."/>
            <person name="Faoro H."/>
            <person name="Sfeir M.Z."/>
            <person name="Baura V.A."/>
            <person name="Monteiro R.A."/>
            <person name="Chubatsu L.S."/>
            <person name="Souza E.M."/>
            <person name="Cruz L.M."/>
            <person name="Pedrosa F.O."/>
            <person name="Raittz R.T."/>
            <person name="Marchaukoski J.N."/>
            <person name="Steffens M.B."/>
        </authorList>
    </citation>
    <scope>NUCLEOTIDE SEQUENCE [LARGE SCALE GENOMIC DNA]</scope>
    <source>
        <strain evidence="3">N3</strain>
    </source>
</reference>
<feature type="region of interest" description="Disordered" evidence="1">
    <location>
        <begin position="1"/>
        <end position="64"/>
    </location>
</feature>
<keyword evidence="3" id="KW-1185">Reference proteome</keyword>
<organism evidence="2 3">
    <name type="scientific">Herbaspirillum hiltneri N3</name>
    <dbReference type="NCBI Taxonomy" id="1262470"/>
    <lineage>
        <taxon>Bacteria</taxon>
        <taxon>Pseudomonadati</taxon>
        <taxon>Pseudomonadota</taxon>
        <taxon>Betaproteobacteria</taxon>
        <taxon>Burkholderiales</taxon>
        <taxon>Oxalobacteraceae</taxon>
        <taxon>Herbaspirillum</taxon>
    </lineage>
</organism>
<dbReference type="Proteomes" id="UP000063429">
    <property type="component" value="Chromosome"/>
</dbReference>
<accession>A0ABM5UVM7</accession>
<evidence type="ECO:0000313" key="3">
    <source>
        <dbReference type="Proteomes" id="UP000063429"/>
    </source>
</evidence>